<keyword evidence="2" id="KW-1185">Reference proteome</keyword>
<comment type="caution">
    <text evidence="1">The sequence shown here is derived from an EMBL/GenBank/DDBJ whole genome shotgun (WGS) entry which is preliminary data.</text>
</comment>
<evidence type="ECO:0000313" key="2">
    <source>
        <dbReference type="Proteomes" id="UP001055072"/>
    </source>
</evidence>
<dbReference type="Proteomes" id="UP001055072">
    <property type="component" value="Unassembled WGS sequence"/>
</dbReference>
<name>A0ACB8UJN5_9APHY</name>
<dbReference type="EMBL" id="MU274901">
    <property type="protein sequence ID" value="KAI0093880.1"/>
    <property type="molecule type" value="Genomic_DNA"/>
</dbReference>
<reference evidence="1" key="1">
    <citation type="journal article" date="2021" name="Environ. Microbiol.">
        <title>Gene family expansions and transcriptome signatures uncover fungal adaptations to wood decay.</title>
        <authorList>
            <person name="Hage H."/>
            <person name="Miyauchi S."/>
            <person name="Viragh M."/>
            <person name="Drula E."/>
            <person name="Min B."/>
            <person name="Chaduli D."/>
            <person name="Navarro D."/>
            <person name="Favel A."/>
            <person name="Norest M."/>
            <person name="Lesage-Meessen L."/>
            <person name="Balint B."/>
            <person name="Merenyi Z."/>
            <person name="de Eugenio L."/>
            <person name="Morin E."/>
            <person name="Martinez A.T."/>
            <person name="Baldrian P."/>
            <person name="Stursova M."/>
            <person name="Martinez M.J."/>
            <person name="Novotny C."/>
            <person name="Magnuson J.K."/>
            <person name="Spatafora J.W."/>
            <person name="Maurice S."/>
            <person name="Pangilinan J."/>
            <person name="Andreopoulos W."/>
            <person name="LaButti K."/>
            <person name="Hundley H."/>
            <person name="Na H."/>
            <person name="Kuo A."/>
            <person name="Barry K."/>
            <person name="Lipzen A."/>
            <person name="Henrissat B."/>
            <person name="Riley R."/>
            <person name="Ahrendt S."/>
            <person name="Nagy L.G."/>
            <person name="Grigoriev I.V."/>
            <person name="Martin F."/>
            <person name="Rosso M.N."/>
        </authorList>
    </citation>
    <scope>NUCLEOTIDE SEQUENCE</scope>
    <source>
        <strain evidence="1">CBS 384.51</strain>
    </source>
</reference>
<sequence length="174" mass="19480">MLAFVTVGSTRFDGLVHRALSDNVLDTLRSKGYDHLVVQCGNSDFDTSEFTRAGDTWTRQQKGGVLVEVWRFKPTLQEEYKRADLVISHAGSGTILDVLRLQKPLIVVPNSTLMDDHQQELAVSLDDLGHVKAATVQNLLLVIEGFNRATLVPFPAFDGSRFREILDEEMGYPY</sequence>
<evidence type="ECO:0000313" key="1">
    <source>
        <dbReference type="EMBL" id="KAI0093880.1"/>
    </source>
</evidence>
<protein>
    <submittedName>
        <fullName evidence="1">Glycosyltransferase family 28 C-terminal domain-containing protein</fullName>
    </submittedName>
</protein>
<accession>A0ACB8UJN5</accession>
<organism evidence="1 2">
    <name type="scientific">Irpex rosettiformis</name>
    <dbReference type="NCBI Taxonomy" id="378272"/>
    <lineage>
        <taxon>Eukaryota</taxon>
        <taxon>Fungi</taxon>
        <taxon>Dikarya</taxon>
        <taxon>Basidiomycota</taxon>
        <taxon>Agaricomycotina</taxon>
        <taxon>Agaricomycetes</taxon>
        <taxon>Polyporales</taxon>
        <taxon>Irpicaceae</taxon>
        <taxon>Irpex</taxon>
    </lineage>
</organism>
<proteinExistence type="predicted"/>
<gene>
    <name evidence="1" type="ORF">BDY19DRAFT_989409</name>
</gene>